<gene>
    <name evidence="5" type="primary">NUCL</name>
    <name evidence="5" type="ORF">TR144222</name>
</gene>
<evidence type="ECO:0000256" key="2">
    <source>
        <dbReference type="PROSITE-ProRule" id="PRU00176"/>
    </source>
</evidence>
<feature type="region of interest" description="Disordered" evidence="3">
    <location>
        <begin position="170"/>
        <end position="318"/>
    </location>
</feature>
<evidence type="ECO:0000256" key="1">
    <source>
        <dbReference type="ARBA" id="ARBA00022884"/>
    </source>
</evidence>
<dbReference type="PROSITE" id="PS50102">
    <property type="entry name" value="RRM"/>
    <property type="match status" value="1"/>
</dbReference>
<dbReference type="Gene3D" id="3.30.70.330">
    <property type="match status" value="1"/>
</dbReference>
<feature type="domain" description="RRM" evidence="4">
    <location>
        <begin position="124"/>
        <end position="198"/>
    </location>
</feature>
<evidence type="ECO:0000259" key="4">
    <source>
        <dbReference type="PROSITE" id="PS50102"/>
    </source>
</evidence>
<feature type="compositionally biased region" description="Basic and acidic residues" evidence="3">
    <location>
        <begin position="251"/>
        <end position="277"/>
    </location>
</feature>
<dbReference type="PANTHER" id="PTHR48025:SF1">
    <property type="entry name" value="RRM DOMAIN-CONTAINING PROTEIN"/>
    <property type="match status" value="1"/>
</dbReference>
<dbReference type="SMART" id="SM00360">
    <property type="entry name" value="RRM"/>
    <property type="match status" value="2"/>
</dbReference>
<evidence type="ECO:0000256" key="3">
    <source>
        <dbReference type="SAM" id="MobiDB-lite"/>
    </source>
</evidence>
<dbReference type="PANTHER" id="PTHR48025">
    <property type="entry name" value="OS02G0815200 PROTEIN"/>
    <property type="match status" value="1"/>
</dbReference>
<accession>A0A0X3PP62</accession>
<sequence length="318" mass="34873">MANILCEPPSAGLYGAGSTCLNVFNVPVDLGEADLRPYFPSARSIRCQPYGACVLQFRSERDCQAVYDECQTGKNVGGQTVQAQFSEGHASSASHGQQHNEVLYNQQSQKARYGADNYGSNEGCVLKIHNLSWSVTDEELLQEYPRAVSANVMLTDQGRSRGWGTVTFSSPEDCQAAESSSSGRVINGRPIRAEIQEGYRETNDEYRNRGRPYNDRQNDRDSYRGQSHYDDGRRFRGGRGGGTRGGGGGFGREREVRRFDDRRVELRRDRSPSPDRGQRRRGGGGGGAPGGGSRGPRITSAVIRRAPGDSSDSDFDGR</sequence>
<evidence type="ECO:0000313" key="5">
    <source>
        <dbReference type="EMBL" id="JAP49006.1"/>
    </source>
</evidence>
<dbReference type="InterPro" id="IPR035979">
    <property type="entry name" value="RBD_domain_sf"/>
</dbReference>
<feature type="compositionally biased region" description="Basic and acidic residues" evidence="3">
    <location>
        <begin position="191"/>
        <end position="234"/>
    </location>
</feature>
<reference evidence="5" key="1">
    <citation type="submission" date="2016-01" db="EMBL/GenBank/DDBJ databases">
        <title>Reference transcriptome for the parasite Schistocephalus solidus: insights into the molecular evolution of parasitism.</title>
        <authorList>
            <person name="Hebert F.O."/>
            <person name="Grambauer S."/>
            <person name="Barber I."/>
            <person name="Landry C.R."/>
            <person name="Aubin-Horth N."/>
        </authorList>
    </citation>
    <scope>NUCLEOTIDE SEQUENCE</scope>
</reference>
<dbReference type="InterPro" id="IPR012677">
    <property type="entry name" value="Nucleotide-bd_a/b_plait_sf"/>
</dbReference>
<dbReference type="Pfam" id="PF00076">
    <property type="entry name" value="RRM_1"/>
    <property type="match status" value="1"/>
</dbReference>
<dbReference type="EMBL" id="GEEE01014219">
    <property type="protein sequence ID" value="JAP49006.1"/>
    <property type="molecule type" value="Transcribed_RNA"/>
</dbReference>
<protein>
    <submittedName>
        <fullName evidence="5">Nucleolin</fullName>
    </submittedName>
</protein>
<organism evidence="5">
    <name type="scientific">Schistocephalus solidus</name>
    <name type="common">Tapeworm</name>
    <dbReference type="NCBI Taxonomy" id="70667"/>
    <lineage>
        <taxon>Eukaryota</taxon>
        <taxon>Metazoa</taxon>
        <taxon>Spiralia</taxon>
        <taxon>Lophotrochozoa</taxon>
        <taxon>Platyhelminthes</taxon>
        <taxon>Cestoda</taxon>
        <taxon>Eucestoda</taxon>
        <taxon>Diphyllobothriidea</taxon>
        <taxon>Diphyllobothriidae</taxon>
        <taxon>Schistocephalus</taxon>
    </lineage>
</organism>
<name>A0A0X3PP62_SCHSO</name>
<feature type="compositionally biased region" description="Polar residues" evidence="3">
    <location>
        <begin position="170"/>
        <end position="184"/>
    </location>
</feature>
<dbReference type="SUPFAM" id="SSF54928">
    <property type="entry name" value="RNA-binding domain, RBD"/>
    <property type="match status" value="2"/>
</dbReference>
<dbReference type="InterPro" id="IPR000504">
    <property type="entry name" value="RRM_dom"/>
</dbReference>
<proteinExistence type="predicted"/>
<feature type="compositionally biased region" description="Gly residues" evidence="3">
    <location>
        <begin position="283"/>
        <end position="294"/>
    </location>
</feature>
<dbReference type="GO" id="GO:0003729">
    <property type="term" value="F:mRNA binding"/>
    <property type="evidence" value="ECO:0007669"/>
    <property type="project" value="TreeGrafter"/>
</dbReference>
<dbReference type="InterPro" id="IPR050502">
    <property type="entry name" value="Euk_RNA-bind_prot"/>
</dbReference>
<feature type="compositionally biased region" description="Gly residues" evidence="3">
    <location>
        <begin position="238"/>
        <end position="250"/>
    </location>
</feature>
<keyword evidence="1 2" id="KW-0694">RNA-binding</keyword>
<dbReference type="AlphaFoldDB" id="A0A0X3PP62"/>